<gene>
    <name evidence="1" type="ORF">GCM10007304_48850</name>
</gene>
<dbReference type="EMBL" id="BMCU01000009">
    <property type="protein sequence ID" value="GGG29208.1"/>
    <property type="molecule type" value="Genomic_DNA"/>
</dbReference>
<protein>
    <submittedName>
        <fullName evidence="1">Uncharacterized protein</fullName>
    </submittedName>
</protein>
<comment type="caution">
    <text evidence="1">The sequence shown here is derived from an EMBL/GenBank/DDBJ whole genome shotgun (WGS) entry which is preliminary data.</text>
</comment>
<accession>A0A917G9D6</accession>
<proteinExistence type="predicted"/>
<keyword evidence="2" id="KW-1185">Reference proteome</keyword>
<evidence type="ECO:0000313" key="2">
    <source>
        <dbReference type="Proteomes" id="UP000654257"/>
    </source>
</evidence>
<dbReference type="Proteomes" id="UP000654257">
    <property type="component" value="Unassembled WGS sequence"/>
</dbReference>
<evidence type="ECO:0000313" key="1">
    <source>
        <dbReference type="EMBL" id="GGG29208.1"/>
    </source>
</evidence>
<dbReference type="AlphaFoldDB" id="A0A917G9D6"/>
<sequence length="71" mass="6935">MASGVTRIGDDSTSLPGTEVASVVGGVGEARSVVDSGADSWLFGVLVGSAVVVDDSGRLVGATDESLVTVP</sequence>
<organism evidence="1 2">
    <name type="scientific">Rhodococcoides trifolii</name>
    <dbReference type="NCBI Taxonomy" id="908250"/>
    <lineage>
        <taxon>Bacteria</taxon>
        <taxon>Bacillati</taxon>
        <taxon>Actinomycetota</taxon>
        <taxon>Actinomycetes</taxon>
        <taxon>Mycobacteriales</taxon>
        <taxon>Nocardiaceae</taxon>
        <taxon>Rhodococcoides</taxon>
    </lineage>
</organism>
<reference evidence="1" key="2">
    <citation type="submission" date="2020-09" db="EMBL/GenBank/DDBJ databases">
        <authorList>
            <person name="Sun Q."/>
            <person name="Sedlacek I."/>
        </authorList>
    </citation>
    <scope>NUCLEOTIDE SEQUENCE</scope>
    <source>
        <strain evidence="1">CCM 7905</strain>
    </source>
</reference>
<name>A0A917G9D6_9NOCA</name>
<reference evidence="1" key="1">
    <citation type="journal article" date="2014" name="Int. J. Syst. Evol. Microbiol.">
        <title>Complete genome sequence of Corynebacterium casei LMG S-19264T (=DSM 44701T), isolated from a smear-ripened cheese.</title>
        <authorList>
            <consortium name="US DOE Joint Genome Institute (JGI-PGF)"/>
            <person name="Walter F."/>
            <person name="Albersmeier A."/>
            <person name="Kalinowski J."/>
            <person name="Ruckert C."/>
        </authorList>
    </citation>
    <scope>NUCLEOTIDE SEQUENCE</scope>
    <source>
        <strain evidence="1">CCM 7905</strain>
    </source>
</reference>